<evidence type="ECO:0000313" key="2">
    <source>
        <dbReference type="EMBL" id="WOL13404.1"/>
    </source>
</evidence>
<keyword evidence="3" id="KW-1185">Reference proteome</keyword>
<organism evidence="2 3">
    <name type="scientific">Canna indica</name>
    <name type="common">Indian-shot</name>
    <dbReference type="NCBI Taxonomy" id="4628"/>
    <lineage>
        <taxon>Eukaryota</taxon>
        <taxon>Viridiplantae</taxon>
        <taxon>Streptophyta</taxon>
        <taxon>Embryophyta</taxon>
        <taxon>Tracheophyta</taxon>
        <taxon>Spermatophyta</taxon>
        <taxon>Magnoliopsida</taxon>
        <taxon>Liliopsida</taxon>
        <taxon>Zingiberales</taxon>
        <taxon>Cannaceae</taxon>
        <taxon>Canna</taxon>
    </lineage>
</organism>
<feature type="region of interest" description="Disordered" evidence="1">
    <location>
        <begin position="1"/>
        <end position="48"/>
    </location>
</feature>
<reference evidence="2 3" key="1">
    <citation type="submission" date="2023-10" db="EMBL/GenBank/DDBJ databases">
        <title>Chromosome-scale genome assembly provides insights into flower coloration mechanisms of Canna indica.</title>
        <authorList>
            <person name="Li C."/>
        </authorList>
    </citation>
    <scope>NUCLEOTIDE SEQUENCE [LARGE SCALE GENOMIC DNA]</scope>
    <source>
        <tissue evidence="2">Flower</tissue>
    </source>
</reference>
<feature type="compositionally biased region" description="Polar residues" evidence="1">
    <location>
        <begin position="95"/>
        <end position="121"/>
    </location>
</feature>
<feature type="compositionally biased region" description="Low complexity" evidence="1">
    <location>
        <begin position="79"/>
        <end position="91"/>
    </location>
</feature>
<accession>A0AAQ3KRE8</accession>
<sequence length="149" mass="15351">MNDPSQLLNRGFGMWQPPSPPQTEDPMGFPNSARPPLPFAAPPAGVMPGRMNWKAKKAADKRKKAAVAAAGGGVGPMVGGVLPSAAPAPAATNRRPFTSCRSRTASRLAGSTQRRNSSATPPSAPGTRPPSSSAPRNPEGSLLWSPHAP</sequence>
<dbReference type="AlphaFoldDB" id="A0AAQ3KRE8"/>
<name>A0AAQ3KRE8_9LILI</name>
<evidence type="ECO:0000313" key="3">
    <source>
        <dbReference type="Proteomes" id="UP001327560"/>
    </source>
</evidence>
<proteinExistence type="predicted"/>
<dbReference type="Proteomes" id="UP001327560">
    <property type="component" value="Chromosome 7"/>
</dbReference>
<protein>
    <submittedName>
        <fullName evidence="2">Uncharacterized protein</fullName>
    </submittedName>
</protein>
<dbReference type="EMBL" id="CP136896">
    <property type="protein sequence ID" value="WOL13404.1"/>
    <property type="molecule type" value="Genomic_DNA"/>
</dbReference>
<feature type="region of interest" description="Disordered" evidence="1">
    <location>
        <begin position="71"/>
        <end position="149"/>
    </location>
</feature>
<evidence type="ECO:0000256" key="1">
    <source>
        <dbReference type="SAM" id="MobiDB-lite"/>
    </source>
</evidence>
<gene>
    <name evidence="2" type="ORF">Cni_G22174</name>
</gene>